<name>A0A368T756_9ACTN</name>
<accession>A0A368T756</accession>
<dbReference type="AlphaFoldDB" id="A0A368T756"/>
<gene>
    <name evidence="1" type="ORF">DEF24_08645</name>
</gene>
<proteinExistence type="predicted"/>
<sequence length="135" mass="14766">MTRNRLYRRVFAALVAGAVSLAVSVGCVALVGPSVSLDEDVLHAEASRDSGVGYEYVGTEWSSDLYLVRVRRLTGLDYELRLGPDAAHYYYPVELRFGGAEPRIADVDWQAEGVTVAFESGDSVHVPADNFRGVR</sequence>
<dbReference type="PROSITE" id="PS51257">
    <property type="entry name" value="PROKAR_LIPOPROTEIN"/>
    <property type="match status" value="1"/>
</dbReference>
<reference evidence="1 2" key="1">
    <citation type="submission" date="2018-04" db="EMBL/GenBank/DDBJ databases">
        <title>Novel actinobacteria from marine sediment.</title>
        <authorList>
            <person name="Ng Z.Y."/>
            <person name="Tan G.Y.A."/>
        </authorList>
    </citation>
    <scope>NUCLEOTIDE SEQUENCE [LARGE SCALE GENOMIC DNA]</scope>
    <source>
        <strain evidence="1 2">TPS81</strain>
    </source>
</reference>
<keyword evidence="2" id="KW-1185">Reference proteome</keyword>
<dbReference type="Proteomes" id="UP000253318">
    <property type="component" value="Unassembled WGS sequence"/>
</dbReference>
<organism evidence="1 2">
    <name type="scientific">Marinitenerispora sediminis</name>
    <dbReference type="NCBI Taxonomy" id="1931232"/>
    <lineage>
        <taxon>Bacteria</taxon>
        <taxon>Bacillati</taxon>
        <taxon>Actinomycetota</taxon>
        <taxon>Actinomycetes</taxon>
        <taxon>Streptosporangiales</taxon>
        <taxon>Nocardiopsidaceae</taxon>
        <taxon>Marinitenerispora</taxon>
    </lineage>
</organism>
<dbReference type="OrthoDB" id="3691824at2"/>
<evidence type="ECO:0000313" key="2">
    <source>
        <dbReference type="Proteomes" id="UP000253318"/>
    </source>
</evidence>
<dbReference type="RefSeq" id="WP_114397210.1">
    <property type="nucleotide sequence ID" value="NZ_QEIM01000030.1"/>
</dbReference>
<comment type="caution">
    <text evidence="1">The sequence shown here is derived from an EMBL/GenBank/DDBJ whole genome shotgun (WGS) entry which is preliminary data.</text>
</comment>
<evidence type="ECO:0000313" key="1">
    <source>
        <dbReference type="EMBL" id="RCV59816.1"/>
    </source>
</evidence>
<protein>
    <submittedName>
        <fullName evidence="1">Uncharacterized protein</fullName>
    </submittedName>
</protein>
<dbReference type="EMBL" id="QEIN01000053">
    <property type="protein sequence ID" value="RCV59816.1"/>
    <property type="molecule type" value="Genomic_DNA"/>
</dbReference>